<dbReference type="EMBL" id="JAYFSI010000001">
    <property type="protein sequence ID" value="MEA5359447.1"/>
    <property type="molecule type" value="Genomic_DNA"/>
</dbReference>
<protein>
    <submittedName>
        <fullName evidence="1">Uncharacterized protein</fullName>
    </submittedName>
</protein>
<dbReference type="RefSeq" id="WP_323324650.1">
    <property type="nucleotide sequence ID" value="NZ_JAYFSI010000001.1"/>
</dbReference>
<accession>A0ABU5QZU4</accession>
<sequence>MAAGLPELAAIVGASGIAVGSVVRPLCKWLTAKTLVSKARPEDIPEIAKALNPPLDIRRKDREQP</sequence>
<gene>
    <name evidence="1" type="ORF">VA596_07875</name>
</gene>
<organism evidence="1 2">
    <name type="scientific">Amycolatopsis heterodermiae</name>
    <dbReference type="NCBI Taxonomy" id="3110235"/>
    <lineage>
        <taxon>Bacteria</taxon>
        <taxon>Bacillati</taxon>
        <taxon>Actinomycetota</taxon>
        <taxon>Actinomycetes</taxon>
        <taxon>Pseudonocardiales</taxon>
        <taxon>Pseudonocardiaceae</taxon>
        <taxon>Amycolatopsis</taxon>
    </lineage>
</organism>
<proteinExistence type="predicted"/>
<comment type="caution">
    <text evidence="1">The sequence shown here is derived from an EMBL/GenBank/DDBJ whole genome shotgun (WGS) entry which is preliminary data.</text>
</comment>
<dbReference type="Proteomes" id="UP001304298">
    <property type="component" value="Unassembled WGS sequence"/>
</dbReference>
<evidence type="ECO:0000313" key="1">
    <source>
        <dbReference type="EMBL" id="MEA5359447.1"/>
    </source>
</evidence>
<reference evidence="1 2" key="1">
    <citation type="submission" date="2023-12" db="EMBL/GenBank/DDBJ databases">
        <title>Amycolatopsis sp. V23-08.</title>
        <authorList>
            <person name="Somphong A."/>
        </authorList>
    </citation>
    <scope>NUCLEOTIDE SEQUENCE [LARGE SCALE GENOMIC DNA]</scope>
    <source>
        <strain evidence="1 2">V23-08</strain>
    </source>
</reference>
<evidence type="ECO:0000313" key="2">
    <source>
        <dbReference type="Proteomes" id="UP001304298"/>
    </source>
</evidence>
<keyword evidence="2" id="KW-1185">Reference proteome</keyword>
<name>A0ABU5QZU4_9PSEU</name>